<dbReference type="FunFam" id="1.10.1580.10:FF:000001">
    <property type="entry name" value="Nucleolar GTP-binding protein 2"/>
    <property type="match status" value="1"/>
</dbReference>
<dbReference type="EMBL" id="OVEO01000005">
    <property type="protein sequence ID" value="SPQ96208.1"/>
    <property type="molecule type" value="Genomic_DNA"/>
</dbReference>
<dbReference type="OMA" id="RTQGFNH"/>
<keyword evidence="4 5" id="KW-0539">Nucleus</keyword>
<evidence type="ECO:0000259" key="7">
    <source>
        <dbReference type="PROSITE" id="PS51721"/>
    </source>
</evidence>
<evidence type="ECO:0000256" key="6">
    <source>
        <dbReference type="SAM" id="MobiDB-lite"/>
    </source>
</evidence>
<comment type="subcellular location">
    <subcellularLocation>
        <location evidence="1 5">Nucleus</location>
        <location evidence="1 5">Nucleolus</location>
    </subcellularLocation>
</comment>
<dbReference type="GO" id="GO:0005525">
    <property type="term" value="F:GTP binding"/>
    <property type="evidence" value="ECO:0007669"/>
    <property type="project" value="UniProtKB-KW"/>
</dbReference>
<dbReference type="Pfam" id="PF08153">
    <property type="entry name" value="NGP1NT"/>
    <property type="match status" value="1"/>
</dbReference>
<dbReference type="FunFam" id="3.40.50.300:FF:000559">
    <property type="entry name" value="Nuclear/nucleolar GTPase 2"/>
    <property type="match status" value="1"/>
</dbReference>
<dbReference type="EMBL" id="CDSF01000013">
    <property type="protein sequence ID" value="CEO95344.1"/>
    <property type="molecule type" value="Genomic_DNA"/>
</dbReference>
<dbReference type="Gene3D" id="3.40.50.300">
    <property type="entry name" value="P-loop containing nucleotide triphosphate hydrolases"/>
    <property type="match status" value="1"/>
</dbReference>
<comment type="similarity">
    <text evidence="5">Belongs to the TRAFAC class YlqF/YawG GTPase family. NOG2 subfamily.</text>
</comment>
<dbReference type="InterPro" id="IPR050755">
    <property type="entry name" value="TRAFAC_YlqF/YawG_RiboMat"/>
</dbReference>
<feature type="compositionally biased region" description="Basic and acidic residues" evidence="6">
    <location>
        <begin position="1"/>
        <end position="11"/>
    </location>
</feature>
<evidence type="ECO:0000256" key="1">
    <source>
        <dbReference type="ARBA" id="ARBA00004604"/>
    </source>
</evidence>
<evidence type="ECO:0000313" key="10">
    <source>
        <dbReference type="Proteomes" id="UP000039324"/>
    </source>
</evidence>
<dbReference type="OrthoDB" id="444945at2759"/>
<reference evidence="9 11" key="2">
    <citation type="submission" date="2018-03" db="EMBL/GenBank/DDBJ databases">
        <authorList>
            <person name="Fogelqvist J."/>
        </authorList>
    </citation>
    <scope>NUCLEOTIDE SEQUENCE [LARGE SCALE GENOMIC DNA]</scope>
</reference>
<evidence type="ECO:0000313" key="9">
    <source>
        <dbReference type="EMBL" id="SPQ96208.1"/>
    </source>
</evidence>
<evidence type="ECO:0000313" key="8">
    <source>
        <dbReference type="EMBL" id="CEO95344.1"/>
    </source>
</evidence>
<evidence type="ECO:0000256" key="2">
    <source>
        <dbReference type="ARBA" id="ARBA00022741"/>
    </source>
</evidence>
<keyword evidence="10" id="KW-1185">Reference proteome</keyword>
<evidence type="ECO:0000256" key="5">
    <source>
        <dbReference type="RuleBase" id="RU364023"/>
    </source>
</evidence>
<dbReference type="SUPFAM" id="SSF52540">
    <property type="entry name" value="P-loop containing nucleoside triphosphate hydrolases"/>
    <property type="match status" value="1"/>
</dbReference>
<reference evidence="8 10" key="1">
    <citation type="submission" date="2015-02" db="EMBL/GenBank/DDBJ databases">
        <authorList>
            <person name="Chooi Y.-H."/>
        </authorList>
    </citation>
    <scope>NUCLEOTIDE SEQUENCE [LARGE SCALE GENOMIC DNA]</scope>
    <source>
        <strain evidence="8">E3</strain>
    </source>
</reference>
<dbReference type="CDD" id="cd01858">
    <property type="entry name" value="NGP_1"/>
    <property type="match status" value="1"/>
</dbReference>
<keyword evidence="9" id="KW-0496">Mitochondrion</keyword>
<dbReference type="PANTHER" id="PTHR11089">
    <property type="entry name" value="GTP-BINDING PROTEIN-RELATED"/>
    <property type="match status" value="1"/>
</dbReference>
<keyword evidence="2 5" id="KW-0547">Nucleotide-binding</keyword>
<comment type="function">
    <text evidence="5">GTPase that associates with pre-60S ribosomal subunits in the nucleolus and is required for their nuclear export and maturation.</text>
</comment>
<name>A0A0G4IJJ8_PLABS</name>
<dbReference type="InterPro" id="IPR030378">
    <property type="entry name" value="G_CP_dom"/>
</dbReference>
<geneLocation type="mitochondrion" evidence="9"/>
<accession>A0A0G4IJJ8</accession>
<dbReference type="Proteomes" id="UP000290189">
    <property type="component" value="Unassembled WGS sequence"/>
</dbReference>
<dbReference type="InterPro" id="IPR023179">
    <property type="entry name" value="GTP-bd_ortho_bundle_sf"/>
</dbReference>
<feature type="domain" description="CP-type G" evidence="7">
    <location>
        <begin position="203"/>
        <end position="364"/>
    </location>
</feature>
<dbReference type="InterPro" id="IPR006073">
    <property type="entry name" value="GTP-bd"/>
</dbReference>
<organism evidence="8 10">
    <name type="scientific">Plasmodiophora brassicae</name>
    <name type="common">Clubroot disease agent</name>
    <dbReference type="NCBI Taxonomy" id="37360"/>
    <lineage>
        <taxon>Eukaryota</taxon>
        <taxon>Sar</taxon>
        <taxon>Rhizaria</taxon>
        <taxon>Endomyxa</taxon>
        <taxon>Phytomyxea</taxon>
        <taxon>Plasmodiophorida</taxon>
        <taxon>Plasmodiophoridae</taxon>
        <taxon>Plasmodiophora</taxon>
    </lineage>
</organism>
<feature type="region of interest" description="Disordered" evidence="6">
    <location>
        <begin position="1"/>
        <end position="32"/>
    </location>
</feature>
<dbReference type="InterPro" id="IPR012971">
    <property type="entry name" value="NOG2_N_dom"/>
</dbReference>
<dbReference type="PROSITE" id="PS51721">
    <property type="entry name" value="G_CP"/>
    <property type="match status" value="1"/>
</dbReference>
<sequence length="534" mass="60644">MGTGSTRREHIANGYRSMPDAKKTGRGPSGLRSNETIRRLAMYDQKAKRNKNGKILGGAYMSKEAEVARIAPNRRWFGNTRVVGQEQLEAFRHDMANKVNDPYTVLLHQKKLPMGLLQDPFANAKVNLLTTESFESTFGKKKTRKRPKLPVQDLESMVAKVQSNLEVYETEKDDQIYDPHADREFKDAVRHKMFDKGQSKRIWGELYKVLDSSDVVVQVLDARDPMGTRSPHVENHLKKNAPHKHLIFVMNKCDLIPTWATKRWIKILSADYPTLAFHSSITNSFGKGSLISLLRQFATLHKDKKQISVGFIGYPNVGKSSVINTLRKKAVCKVAPIPGETKVWQYITLFKRIFLIDCPGVVYPSGDSETDIVLKGVVRVESLQDPMQYVDEVLARVQPEYIQRTYGVSHWENSTDFLEQFARQRGKMLKGGEPDFNNVSRMVLHDWQRGRLPWFCKPAFEDELAAASKDNNAADSLRVVQMVDRIQAKADFIDADMQDGDAEDAVDAKRKRPAVIMTVEDADEEAAPAKRSRH</sequence>
<evidence type="ECO:0000256" key="4">
    <source>
        <dbReference type="ARBA" id="ARBA00023242"/>
    </source>
</evidence>
<evidence type="ECO:0000313" key="11">
    <source>
        <dbReference type="Proteomes" id="UP000290189"/>
    </source>
</evidence>
<dbReference type="Gene3D" id="1.10.1580.10">
    <property type="match status" value="1"/>
</dbReference>
<dbReference type="PRINTS" id="PR00326">
    <property type="entry name" value="GTP1OBG"/>
</dbReference>
<dbReference type="InterPro" id="IPR027417">
    <property type="entry name" value="P-loop_NTPase"/>
</dbReference>
<proteinExistence type="inferred from homology"/>
<dbReference type="AlphaFoldDB" id="A0A0G4IJJ8"/>
<keyword evidence="3 5" id="KW-0342">GTP-binding</keyword>
<dbReference type="GO" id="GO:0005730">
    <property type="term" value="C:nucleolus"/>
    <property type="evidence" value="ECO:0007669"/>
    <property type="project" value="UniProtKB-SubCell"/>
</dbReference>
<evidence type="ECO:0000256" key="3">
    <source>
        <dbReference type="ARBA" id="ARBA00023134"/>
    </source>
</evidence>
<gene>
    <name evidence="8" type="ORF">PBRA_004110</name>
    <name evidence="9" type="ORF">PLBR_LOCUS3423</name>
</gene>
<dbReference type="InterPro" id="IPR024929">
    <property type="entry name" value="GNL2_CP_dom"/>
</dbReference>
<dbReference type="Proteomes" id="UP000039324">
    <property type="component" value="Unassembled WGS sequence"/>
</dbReference>
<dbReference type="STRING" id="37360.A0A0G4IJJ8"/>
<dbReference type="Pfam" id="PF01926">
    <property type="entry name" value="MMR_HSR1"/>
    <property type="match status" value="1"/>
</dbReference>
<dbReference type="PANTHER" id="PTHR11089:SF9">
    <property type="entry name" value="NUCLEOLAR GTP-BINDING PROTEIN 2"/>
    <property type="match status" value="1"/>
</dbReference>
<protein>
    <recommendedName>
        <fullName evidence="5">Nucleolar GTP-binding protein 2</fullName>
    </recommendedName>
</protein>